<dbReference type="Gene3D" id="1.25.40.10">
    <property type="entry name" value="Tetratricopeptide repeat domain"/>
    <property type="match status" value="6"/>
</dbReference>
<dbReference type="FunCoup" id="A0A059ASP5">
    <property type="interactions" value="136"/>
</dbReference>
<dbReference type="InterPro" id="IPR046960">
    <property type="entry name" value="PPR_At4g14850-like_plant"/>
</dbReference>
<feature type="repeat" description="PPR" evidence="2">
    <location>
        <begin position="184"/>
        <end position="218"/>
    </location>
</feature>
<feature type="repeat" description="PPR" evidence="2">
    <location>
        <begin position="285"/>
        <end position="319"/>
    </location>
</feature>
<dbReference type="PANTHER" id="PTHR47926">
    <property type="entry name" value="PENTATRICOPEPTIDE REPEAT-CONTAINING PROTEIN"/>
    <property type="match status" value="1"/>
</dbReference>
<sequence length="713" mass="79411">MYKTMNSLGRPRAWRLFSSSSMARADHGHLPFRGTMPDYCPAEPNVAGRPNMLEANSRLKELVKLGQLSNARRMFDSMPHRDEISWTTMVSGYVAARNAGEALRLFLNMWVAPGLKMDPFILSLALKACGLDVNLNLGESLHGYAVKTGLVNSVFVGSTLLDMYTKTGRTELGCWVFDEMPLRNVVSWTAIITGLVRSGNCWEGLSYFSKMWRSKVQCDTYTFAIALKACADLGALDHGREIHTHTVKKGFDETSFVANTLATMYNKCGKLDYGLRLFERMPTQDVVSWTTIITTYIQMGQEESAIRSFLNMRESDASPNEYTFAAVISGCANLTRIDWGEQLHAHVLCIGLFSFLSVANSIVTMYSKCGQLTLASMVFNEMKMRDVVSWSTLIAGYSNGGCGEEAFELLSLMRREGPKPTEFALASILSVCGSMASLDSGKQLHAHVLLIGLEHTPMIQSALINMYGKCGSVKEASQIFDVATNNDIVSWTAMINGYAEHGYSHEAIDLFEKLPAVGLRPDPITYIGVLTACSHAGLVDLAFHYFDTMNVKHQIIPTKEHYGCMIDLLCRAGRLNEAENIIKTMPFKRDDVVWSTLLRACRVQGDVDRGRHAAEQILESDPHCAGTHITLANIYSAQGRWREAADIRKTMKSMGVIKEPGWSWIKVKDRVSTFVAGDRTHLECEEIYNTLDFLGLDEIDFNDMDIFLDDVGD</sequence>
<evidence type="ECO:0008006" key="4">
    <source>
        <dbReference type="Google" id="ProtNLM"/>
    </source>
</evidence>
<dbReference type="FunFam" id="1.25.40.10:FF:000073">
    <property type="entry name" value="Pentatricopeptide repeat-containing protein chloroplastic"/>
    <property type="match status" value="1"/>
</dbReference>
<dbReference type="InterPro" id="IPR002885">
    <property type="entry name" value="PPR_rpt"/>
</dbReference>
<keyword evidence="1" id="KW-0677">Repeat</keyword>
<reference evidence="3" key="1">
    <citation type="submission" date="2013-07" db="EMBL/GenBank/DDBJ databases">
        <title>The genome of Eucalyptus grandis.</title>
        <authorList>
            <person name="Schmutz J."/>
            <person name="Hayes R."/>
            <person name="Myburg A."/>
            <person name="Tuskan G."/>
            <person name="Grattapaglia D."/>
            <person name="Rokhsar D.S."/>
        </authorList>
    </citation>
    <scope>NUCLEOTIDE SEQUENCE</scope>
    <source>
        <tissue evidence="3">Leaf extractions</tissue>
    </source>
</reference>
<dbReference type="FunFam" id="1.25.40.10:FF:000343">
    <property type="entry name" value="Pentatricopeptide repeat-containing protein At3g58590"/>
    <property type="match status" value="1"/>
</dbReference>
<dbReference type="Pfam" id="PF20431">
    <property type="entry name" value="E_motif"/>
    <property type="match status" value="1"/>
</dbReference>
<dbReference type="GO" id="GO:0003723">
    <property type="term" value="F:RNA binding"/>
    <property type="evidence" value="ECO:0007669"/>
    <property type="project" value="InterPro"/>
</dbReference>
<dbReference type="AlphaFoldDB" id="A0A059ASP5"/>
<gene>
    <name evidence="3" type="ORF">EUGRSUZ_I02411</name>
</gene>
<organism evidence="3">
    <name type="scientific">Eucalyptus grandis</name>
    <name type="common">Flooded gum</name>
    <dbReference type="NCBI Taxonomy" id="71139"/>
    <lineage>
        <taxon>Eukaryota</taxon>
        <taxon>Viridiplantae</taxon>
        <taxon>Streptophyta</taxon>
        <taxon>Embryophyta</taxon>
        <taxon>Tracheophyta</taxon>
        <taxon>Spermatophyta</taxon>
        <taxon>Magnoliopsida</taxon>
        <taxon>eudicotyledons</taxon>
        <taxon>Gunneridae</taxon>
        <taxon>Pentapetalae</taxon>
        <taxon>rosids</taxon>
        <taxon>malvids</taxon>
        <taxon>Myrtales</taxon>
        <taxon>Myrtaceae</taxon>
        <taxon>Myrtoideae</taxon>
        <taxon>Eucalypteae</taxon>
        <taxon>Eucalyptus</taxon>
    </lineage>
</organism>
<dbReference type="GO" id="GO:0009451">
    <property type="term" value="P:RNA modification"/>
    <property type="evidence" value="ECO:0007669"/>
    <property type="project" value="InterPro"/>
</dbReference>
<proteinExistence type="predicted"/>
<feature type="repeat" description="PPR" evidence="2">
    <location>
        <begin position="487"/>
        <end position="521"/>
    </location>
</feature>
<feature type="repeat" description="PPR" evidence="2">
    <location>
        <begin position="82"/>
        <end position="117"/>
    </location>
</feature>
<dbReference type="eggNOG" id="KOG4197">
    <property type="taxonomic scope" value="Eukaryota"/>
</dbReference>
<dbReference type="OMA" id="HGDVDCG"/>
<accession>A0A059ASP5</accession>
<dbReference type="Pfam" id="PF12854">
    <property type="entry name" value="PPR_1"/>
    <property type="match status" value="1"/>
</dbReference>
<dbReference type="Gramene" id="KCW56721">
    <property type="protein sequence ID" value="KCW56721"/>
    <property type="gene ID" value="EUGRSUZ_I02411"/>
</dbReference>
<evidence type="ECO:0000313" key="3">
    <source>
        <dbReference type="EMBL" id="KCW56721.1"/>
    </source>
</evidence>
<evidence type="ECO:0000256" key="1">
    <source>
        <dbReference type="ARBA" id="ARBA00022737"/>
    </source>
</evidence>
<dbReference type="EMBL" id="KK198761">
    <property type="protein sequence ID" value="KCW56721.1"/>
    <property type="molecule type" value="Genomic_DNA"/>
</dbReference>
<dbReference type="NCBIfam" id="TIGR00756">
    <property type="entry name" value="PPR"/>
    <property type="match status" value="4"/>
</dbReference>
<evidence type="ECO:0000256" key="2">
    <source>
        <dbReference type="PROSITE-ProRule" id="PRU00708"/>
    </source>
</evidence>
<dbReference type="SUPFAM" id="SSF48452">
    <property type="entry name" value="TPR-like"/>
    <property type="match status" value="1"/>
</dbReference>
<dbReference type="FunFam" id="1.25.40.10:FF:000196">
    <property type="entry name" value="Pentatricopeptide repeat-containing protein At4g14850"/>
    <property type="match status" value="1"/>
</dbReference>
<dbReference type="Pfam" id="PF01535">
    <property type="entry name" value="PPR"/>
    <property type="match status" value="3"/>
</dbReference>
<dbReference type="InterPro" id="IPR046848">
    <property type="entry name" value="E_motif"/>
</dbReference>
<dbReference type="InterPro" id="IPR011990">
    <property type="entry name" value="TPR-like_helical_dom_sf"/>
</dbReference>
<dbReference type="PROSITE" id="PS51375">
    <property type="entry name" value="PPR"/>
    <property type="match status" value="5"/>
</dbReference>
<dbReference type="InParanoid" id="A0A059ASP5"/>
<feature type="repeat" description="PPR" evidence="2">
    <location>
        <begin position="386"/>
        <end position="420"/>
    </location>
</feature>
<dbReference type="Pfam" id="PF13041">
    <property type="entry name" value="PPR_2"/>
    <property type="match status" value="4"/>
</dbReference>
<protein>
    <recommendedName>
        <fullName evidence="4">Pentatricopeptide repeat-containing protein At3g47840</fullName>
    </recommendedName>
</protein>
<dbReference type="OrthoDB" id="1890277at2759"/>
<dbReference type="FunFam" id="1.25.40.10:FF:000525">
    <property type="entry name" value="Pentatricopeptide (PPR) repeat-containing protein-like"/>
    <property type="match status" value="1"/>
</dbReference>
<name>A0A059ASP5_EUCGR</name>
<dbReference type="PANTHER" id="PTHR47926:SF532">
    <property type="entry name" value="PENTACOTRIPEPTIDE-REPEAT REGION OF PRORP DOMAIN-CONTAINING PROTEIN"/>
    <property type="match status" value="1"/>
</dbReference>